<dbReference type="EMBL" id="JAGGNH010000005">
    <property type="protein sequence ID" value="KAJ0970967.1"/>
    <property type="molecule type" value="Genomic_DNA"/>
</dbReference>
<reference evidence="2" key="2">
    <citation type="journal article" date="2022" name="Hortic Res">
        <title>The genome of Dioscorea zingiberensis sheds light on the biosynthesis, origin and evolution of the medicinally important diosgenin saponins.</title>
        <authorList>
            <person name="Li Y."/>
            <person name="Tan C."/>
            <person name="Li Z."/>
            <person name="Guo J."/>
            <person name="Li S."/>
            <person name="Chen X."/>
            <person name="Wang C."/>
            <person name="Dai X."/>
            <person name="Yang H."/>
            <person name="Song W."/>
            <person name="Hou L."/>
            <person name="Xu J."/>
            <person name="Tong Z."/>
            <person name="Xu A."/>
            <person name="Yuan X."/>
            <person name="Wang W."/>
            <person name="Yang Q."/>
            <person name="Chen L."/>
            <person name="Sun Z."/>
            <person name="Wang K."/>
            <person name="Pan B."/>
            <person name="Chen J."/>
            <person name="Bao Y."/>
            <person name="Liu F."/>
            <person name="Qi X."/>
            <person name="Gang D.R."/>
            <person name="Wen J."/>
            <person name="Li J."/>
        </authorList>
    </citation>
    <scope>NUCLEOTIDE SEQUENCE</scope>
    <source>
        <strain evidence="2">Dzin_1.0</strain>
    </source>
</reference>
<evidence type="ECO:0000313" key="2">
    <source>
        <dbReference type="EMBL" id="KAJ0970967.1"/>
    </source>
</evidence>
<keyword evidence="3" id="KW-1185">Reference proteome</keyword>
<protein>
    <submittedName>
        <fullName evidence="2">Uncharacterized protein</fullName>
    </submittedName>
</protein>
<sequence>MESTSSEEEGSTRDNNVDLNDENMEHHMGLESEVVVLAKSGTVNRDKSATPANLKPQLVESVTGFSNPPPNDQELRTDTKEVRQYAFGVEDSQGLLEFAGRDDGGMTLSIRVPPIGLKCYNELILLFHPANKWLPLVECALLGLS</sequence>
<dbReference type="Proteomes" id="UP001085076">
    <property type="component" value="Miscellaneous, Linkage group lg05"/>
</dbReference>
<comment type="caution">
    <text evidence="2">The sequence shown here is derived from an EMBL/GenBank/DDBJ whole genome shotgun (WGS) entry which is preliminary data.</text>
</comment>
<dbReference type="AlphaFoldDB" id="A0A9D5HC80"/>
<evidence type="ECO:0000313" key="3">
    <source>
        <dbReference type="Proteomes" id="UP001085076"/>
    </source>
</evidence>
<reference evidence="2" key="1">
    <citation type="submission" date="2021-03" db="EMBL/GenBank/DDBJ databases">
        <authorList>
            <person name="Li Z."/>
            <person name="Yang C."/>
        </authorList>
    </citation>
    <scope>NUCLEOTIDE SEQUENCE</scope>
    <source>
        <strain evidence="2">Dzin_1.0</strain>
        <tissue evidence="2">Leaf</tissue>
    </source>
</reference>
<proteinExistence type="predicted"/>
<name>A0A9D5HC80_9LILI</name>
<accession>A0A9D5HC80</accession>
<feature type="region of interest" description="Disordered" evidence="1">
    <location>
        <begin position="1"/>
        <end position="27"/>
    </location>
</feature>
<evidence type="ECO:0000256" key="1">
    <source>
        <dbReference type="SAM" id="MobiDB-lite"/>
    </source>
</evidence>
<organism evidence="2 3">
    <name type="scientific">Dioscorea zingiberensis</name>
    <dbReference type="NCBI Taxonomy" id="325984"/>
    <lineage>
        <taxon>Eukaryota</taxon>
        <taxon>Viridiplantae</taxon>
        <taxon>Streptophyta</taxon>
        <taxon>Embryophyta</taxon>
        <taxon>Tracheophyta</taxon>
        <taxon>Spermatophyta</taxon>
        <taxon>Magnoliopsida</taxon>
        <taxon>Liliopsida</taxon>
        <taxon>Dioscoreales</taxon>
        <taxon>Dioscoreaceae</taxon>
        <taxon>Dioscorea</taxon>
    </lineage>
</organism>
<gene>
    <name evidence="2" type="ORF">J5N97_018926</name>
</gene>